<name>A0A3N1HN22_9ACTN</name>
<evidence type="ECO:0000256" key="4">
    <source>
        <dbReference type="ARBA" id="ARBA00023065"/>
    </source>
</evidence>
<keyword evidence="8" id="KW-1003">Cell membrane</keyword>
<dbReference type="PANTHER" id="PTHR13822">
    <property type="entry name" value="ATP SYNTHASE DELTA/EPSILON CHAIN"/>
    <property type="match status" value="1"/>
</dbReference>
<comment type="subunit">
    <text evidence="8 9">F-type ATPases have 2 components, CF(1) - the catalytic core - and CF(0) - the membrane proton channel. CF(1) has five subunits: alpha(3), beta(3), gamma(1), delta(1), epsilon(1). CF(0) has three main subunits: a, b and c.</text>
</comment>
<dbReference type="CDD" id="cd12152">
    <property type="entry name" value="F1-ATPase_delta"/>
    <property type="match status" value="1"/>
</dbReference>
<evidence type="ECO:0000256" key="9">
    <source>
        <dbReference type="RuleBase" id="RU003656"/>
    </source>
</evidence>
<protein>
    <recommendedName>
        <fullName evidence="8">ATP synthase epsilon chain</fullName>
    </recommendedName>
    <alternativeName>
        <fullName evidence="8">ATP synthase F1 sector epsilon subunit</fullName>
    </alternativeName>
    <alternativeName>
        <fullName evidence="8">F-ATPase epsilon subunit</fullName>
    </alternativeName>
</protein>
<dbReference type="Pfam" id="PF02823">
    <property type="entry name" value="ATP-synt_DE_N"/>
    <property type="match status" value="1"/>
</dbReference>
<dbReference type="GO" id="GO:0005524">
    <property type="term" value="F:ATP binding"/>
    <property type="evidence" value="ECO:0007669"/>
    <property type="project" value="UniProtKB-UniRule"/>
</dbReference>
<reference evidence="11 12" key="1">
    <citation type="journal article" date="2015" name="Stand. Genomic Sci.">
        <title>Genomic Encyclopedia of Bacterial and Archaeal Type Strains, Phase III: the genomes of soil and plant-associated and newly described type strains.</title>
        <authorList>
            <person name="Whitman W.B."/>
            <person name="Woyke T."/>
            <person name="Klenk H.P."/>
            <person name="Zhou Y."/>
            <person name="Lilburn T.G."/>
            <person name="Beck B.J."/>
            <person name="De Vos P."/>
            <person name="Vandamme P."/>
            <person name="Eisen J.A."/>
            <person name="Garrity G."/>
            <person name="Hugenholtz P."/>
            <person name="Kyrpides N.C."/>
        </authorList>
    </citation>
    <scope>NUCLEOTIDE SEQUENCE [LARGE SCALE GENOMIC DNA]</scope>
    <source>
        <strain evidence="11 12">CECT 7306</strain>
    </source>
</reference>
<dbReference type="RefSeq" id="WP_123379537.1">
    <property type="nucleotide sequence ID" value="NZ_RJKN01000003.1"/>
</dbReference>
<keyword evidence="5 8" id="KW-0472">Membrane</keyword>
<evidence type="ECO:0000256" key="6">
    <source>
        <dbReference type="ARBA" id="ARBA00023196"/>
    </source>
</evidence>
<evidence type="ECO:0000256" key="7">
    <source>
        <dbReference type="ARBA" id="ARBA00023310"/>
    </source>
</evidence>
<dbReference type="GO" id="GO:0046933">
    <property type="term" value="F:proton-transporting ATP synthase activity, rotational mechanism"/>
    <property type="evidence" value="ECO:0007669"/>
    <property type="project" value="UniProtKB-UniRule"/>
</dbReference>
<dbReference type="PANTHER" id="PTHR13822:SF10">
    <property type="entry name" value="ATP SYNTHASE EPSILON CHAIN, CHLOROPLASTIC"/>
    <property type="match status" value="1"/>
</dbReference>
<dbReference type="GO" id="GO:0045259">
    <property type="term" value="C:proton-transporting ATP synthase complex"/>
    <property type="evidence" value="ECO:0007669"/>
    <property type="project" value="UniProtKB-KW"/>
</dbReference>
<dbReference type="FunCoup" id="A0A3N1HN22">
    <property type="interactions" value="172"/>
</dbReference>
<evidence type="ECO:0000256" key="1">
    <source>
        <dbReference type="ARBA" id="ARBA00004202"/>
    </source>
</evidence>
<keyword evidence="6 8" id="KW-0139">CF(1)</keyword>
<keyword evidence="12" id="KW-1185">Reference proteome</keyword>
<organism evidence="11 12">
    <name type="scientific">Pseudokineococcus lusitanus</name>
    <dbReference type="NCBI Taxonomy" id="763993"/>
    <lineage>
        <taxon>Bacteria</taxon>
        <taxon>Bacillati</taxon>
        <taxon>Actinomycetota</taxon>
        <taxon>Actinomycetes</taxon>
        <taxon>Kineosporiales</taxon>
        <taxon>Kineosporiaceae</taxon>
        <taxon>Pseudokineococcus</taxon>
    </lineage>
</organism>
<dbReference type="AlphaFoldDB" id="A0A3N1HN22"/>
<dbReference type="EMBL" id="RJKN01000003">
    <property type="protein sequence ID" value="ROP43865.1"/>
    <property type="molecule type" value="Genomic_DNA"/>
</dbReference>
<evidence type="ECO:0000313" key="12">
    <source>
        <dbReference type="Proteomes" id="UP000276232"/>
    </source>
</evidence>
<comment type="subcellular location">
    <subcellularLocation>
        <location evidence="1 8">Cell membrane</location>
        <topology evidence="1 8">Peripheral membrane protein</topology>
    </subcellularLocation>
</comment>
<keyword evidence="7 8" id="KW-0066">ATP synthesis</keyword>
<accession>A0A3N1HN22</accession>
<dbReference type="Proteomes" id="UP000276232">
    <property type="component" value="Unassembled WGS sequence"/>
</dbReference>
<sequence>MAALHVELVSAERQVWAGGASRLSVRTVEGELGVMPGHEPLLAVLADGEVRITATEGESLTAVVSGGFVSVDHDRAVVVAEDVDVQGAAGSASR</sequence>
<keyword evidence="3 8" id="KW-0813">Transport</keyword>
<evidence type="ECO:0000256" key="5">
    <source>
        <dbReference type="ARBA" id="ARBA00023136"/>
    </source>
</evidence>
<evidence type="ECO:0000256" key="3">
    <source>
        <dbReference type="ARBA" id="ARBA00022448"/>
    </source>
</evidence>
<comment type="function">
    <text evidence="8">Produces ATP from ADP in the presence of a proton gradient across the membrane.</text>
</comment>
<dbReference type="NCBIfam" id="NF009977">
    <property type="entry name" value="PRK13442.1"/>
    <property type="match status" value="1"/>
</dbReference>
<gene>
    <name evidence="8" type="primary">atpC</name>
    <name evidence="11" type="ORF">EDC03_1461</name>
</gene>
<keyword evidence="4 8" id="KW-0406">Ion transport</keyword>
<dbReference type="InterPro" id="IPR036771">
    <property type="entry name" value="ATPsynth_dsu/esu_N"/>
</dbReference>
<dbReference type="InterPro" id="IPR001469">
    <property type="entry name" value="ATP_synth_F1_dsu/esu"/>
</dbReference>
<dbReference type="Gene3D" id="2.60.15.10">
    <property type="entry name" value="F0F1 ATP synthase delta/epsilon subunit, N-terminal"/>
    <property type="match status" value="1"/>
</dbReference>
<dbReference type="OrthoDB" id="9791445at2"/>
<dbReference type="GO" id="GO:0005886">
    <property type="term" value="C:plasma membrane"/>
    <property type="evidence" value="ECO:0007669"/>
    <property type="project" value="UniProtKB-SubCell"/>
</dbReference>
<dbReference type="InParanoid" id="A0A3N1HN22"/>
<dbReference type="HAMAP" id="MF_00530">
    <property type="entry name" value="ATP_synth_epsil_bac"/>
    <property type="match status" value="1"/>
</dbReference>
<evidence type="ECO:0000256" key="8">
    <source>
        <dbReference type="HAMAP-Rule" id="MF_00530"/>
    </source>
</evidence>
<evidence type="ECO:0000256" key="2">
    <source>
        <dbReference type="ARBA" id="ARBA00005712"/>
    </source>
</evidence>
<keyword evidence="8" id="KW-0375">Hydrogen ion transport</keyword>
<proteinExistence type="inferred from homology"/>
<evidence type="ECO:0000259" key="10">
    <source>
        <dbReference type="Pfam" id="PF02823"/>
    </source>
</evidence>
<evidence type="ECO:0000313" key="11">
    <source>
        <dbReference type="EMBL" id="ROP43865.1"/>
    </source>
</evidence>
<comment type="caution">
    <text evidence="11">The sequence shown here is derived from an EMBL/GenBank/DDBJ whole genome shotgun (WGS) entry which is preliminary data.</text>
</comment>
<dbReference type="SUPFAM" id="SSF51344">
    <property type="entry name" value="Epsilon subunit of F1F0-ATP synthase N-terminal domain"/>
    <property type="match status" value="1"/>
</dbReference>
<comment type="similarity">
    <text evidence="2 8 9">Belongs to the ATPase epsilon chain family.</text>
</comment>
<feature type="domain" description="ATP synthase F1 complex delta/epsilon subunit N-terminal" evidence="10">
    <location>
        <begin position="4"/>
        <end position="82"/>
    </location>
</feature>
<dbReference type="NCBIfam" id="TIGR01216">
    <property type="entry name" value="ATP_synt_epsi"/>
    <property type="match status" value="1"/>
</dbReference>
<dbReference type="InterPro" id="IPR020546">
    <property type="entry name" value="ATP_synth_F1_dsu/esu_N"/>
</dbReference>